<dbReference type="GO" id="GO:0003676">
    <property type="term" value="F:nucleic acid binding"/>
    <property type="evidence" value="ECO:0007669"/>
    <property type="project" value="InterPro"/>
</dbReference>
<dbReference type="PROSITE" id="PS00141">
    <property type="entry name" value="ASP_PROTEASE"/>
    <property type="match status" value="1"/>
</dbReference>
<evidence type="ECO:0000256" key="1">
    <source>
        <dbReference type="ARBA" id="ARBA00012493"/>
    </source>
</evidence>
<dbReference type="Pfam" id="PF13456">
    <property type="entry name" value="RVT_3"/>
    <property type="match status" value="1"/>
</dbReference>
<feature type="domain" description="RNase H type-1" evidence="10">
    <location>
        <begin position="1481"/>
        <end position="1610"/>
    </location>
</feature>
<dbReference type="InterPro" id="IPR012337">
    <property type="entry name" value="RNaseH-like_sf"/>
</dbReference>
<keyword evidence="3" id="KW-0548">Nucleotidyltransferase</keyword>
<dbReference type="Gene3D" id="3.30.70.270">
    <property type="match status" value="3"/>
</dbReference>
<feature type="region of interest" description="Disordered" evidence="9">
    <location>
        <begin position="1"/>
        <end position="24"/>
    </location>
</feature>
<dbReference type="Proteomes" id="UP000242715">
    <property type="component" value="Unassembled WGS sequence"/>
</dbReference>
<evidence type="ECO:0000313" key="13">
    <source>
        <dbReference type="Proteomes" id="UP000242715"/>
    </source>
</evidence>
<dbReference type="PANTHER" id="PTHR48475:SF1">
    <property type="entry name" value="RNASE H TYPE-1 DOMAIN-CONTAINING PROTEIN"/>
    <property type="match status" value="1"/>
</dbReference>
<dbReference type="SUPFAM" id="SSF56672">
    <property type="entry name" value="DNA/RNA polymerases"/>
    <property type="match status" value="1"/>
</dbReference>
<evidence type="ECO:0000256" key="2">
    <source>
        <dbReference type="ARBA" id="ARBA00022679"/>
    </source>
</evidence>
<dbReference type="SUPFAM" id="SSF53098">
    <property type="entry name" value="Ribonuclease H-like"/>
    <property type="match status" value="2"/>
</dbReference>
<keyword evidence="7" id="KW-0695">RNA-directed DNA polymerase</keyword>
<dbReference type="CDD" id="cd09279">
    <property type="entry name" value="RNase_HI_like"/>
    <property type="match status" value="1"/>
</dbReference>
<dbReference type="InterPro" id="IPR000477">
    <property type="entry name" value="RT_dom"/>
</dbReference>
<evidence type="ECO:0000259" key="10">
    <source>
        <dbReference type="PROSITE" id="PS50879"/>
    </source>
</evidence>
<dbReference type="InterPro" id="IPR002156">
    <property type="entry name" value="RNaseH_domain"/>
</dbReference>
<dbReference type="CDD" id="cd00303">
    <property type="entry name" value="retropepsin_like"/>
    <property type="match status" value="1"/>
</dbReference>
<dbReference type="OrthoDB" id="413122at2759"/>
<dbReference type="FunFam" id="3.30.70.270:FF:000020">
    <property type="entry name" value="Transposon Tf2-6 polyprotein-like Protein"/>
    <property type="match status" value="1"/>
</dbReference>
<dbReference type="Gene3D" id="2.40.70.10">
    <property type="entry name" value="Acid Proteases"/>
    <property type="match status" value="1"/>
</dbReference>
<dbReference type="GO" id="GO:0003964">
    <property type="term" value="F:RNA-directed DNA polymerase activity"/>
    <property type="evidence" value="ECO:0007669"/>
    <property type="project" value="UniProtKB-KW"/>
</dbReference>
<name>A0A2Z6NVI1_TRISU</name>
<protein>
    <recommendedName>
        <fullName evidence="1">RNA-directed DNA polymerase</fullName>
        <ecNumber evidence="1">2.7.7.49</ecNumber>
    </recommendedName>
</protein>
<keyword evidence="8" id="KW-0233">DNA recombination</keyword>
<reference evidence="13" key="1">
    <citation type="journal article" date="2017" name="Front. Plant Sci.">
        <title>Climate Clever Clovers: New Paradigm to Reduce the Environmental Footprint of Ruminants by Breeding Low Methanogenic Forages Utilizing Haplotype Variation.</title>
        <authorList>
            <person name="Kaur P."/>
            <person name="Appels R."/>
            <person name="Bayer P.E."/>
            <person name="Keeble-Gagnere G."/>
            <person name="Wang J."/>
            <person name="Hirakawa H."/>
            <person name="Shirasawa K."/>
            <person name="Vercoe P."/>
            <person name="Stefanova K."/>
            <person name="Durmic Z."/>
            <person name="Nichols P."/>
            <person name="Revell C."/>
            <person name="Isobe S.N."/>
            <person name="Edwards D."/>
            <person name="Erskine W."/>
        </authorList>
    </citation>
    <scope>NUCLEOTIDE SEQUENCE [LARGE SCALE GENOMIC DNA]</scope>
    <source>
        <strain evidence="13">cv. Daliak</strain>
    </source>
</reference>
<keyword evidence="5" id="KW-0255">Endonuclease</keyword>
<dbReference type="InterPro" id="IPR001584">
    <property type="entry name" value="Integrase_cat-core"/>
</dbReference>
<dbReference type="PANTHER" id="PTHR48475">
    <property type="entry name" value="RIBONUCLEASE H"/>
    <property type="match status" value="1"/>
</dbReference>
<dbReference type="GO" id="GO:0006310">
    <property type="term" value="P:DNA recombination"/>
    <property type="evidence" value="ECO:0007669"/>
    <property type="project" value="UniProtKB-KW"/>
</dbReference>
<keyword evidence="4" id="KW-0540">Nuclease</keyword>
<dbReference type="Pfam" id="PF00078">
    <property type="entry name" value="RVT_1"/>
    <property type="match status" value="1"/>
</dbReference>
<evidence type="ECO:0000256" key="4">
    <source>
        <dbReference type="ARBA" id="ARBA00022722"/>
    </source>
</evidence>
<dbReference type="PROSITE" id="PS50994">
    <property type="entry name" value="INTEGRASE"/>
    <property type="match status" value="1"/>
</dbReference>
<dbReference type="Pfam" id="PF03732">
    <property type="entry name" value="Retrotrans_gag"/>
    <property type="match status" value="1"/>
</dbReference>
<dbReference type="InterPro" id="IPR036397">
    <property type="entry name" value="RNaseH_sf"/>
</dbReference>
<keyword evidence="6" id="KW-0378">Hydrolase</keyword>
<keyword evidence="2" id="KW-0808">Transferase</keyword>
<dbReference type="PROSITE" id="PS50879">
    <property type="entry name" value="RNASE_H_1"/>
    <property type="match status" value="1"/>
</dbReference>
<dbReference type="EMBL" id="DF973826">
    <property type="protein sequence ID" value="GAU40810.1"/>
    <property type="molecule type" value="Genomic_DNA"/>
</dbReference>
<dbReference type="CDD" id="cd01647">
    <property type="entry name" value="RT_LTR"/>
    <property type="match status" value="1"/>
</dbReference>
<feature type="compositionally biased region" description="Polar residues" evidence="9">
    <location>
        <begin position="573"/>
        <end position="586"/>
    </location>
</feature>
<feature type="compositionally biased region" description="Basic and acidic residues" evidence="9">
    <location>
        <begin position="1"/>
        <end position="12"/>
    </location>
</feature>
<gene>
    <name evidence="12" type="ORF">TSUD_397940</name>
</gene>
<keyword evidence="13" id="KW-1185">Reference proteome</keyword>
<dbReference type="InterPro" id="IPR041373">
    <property type="entry name" value="RT_RNaseH"/>
</dbReference>
<evidence type="ECO:0000256" key="8">
    <source>
        <dbReference type="ARBA" id="ARBA00023172"/>
    </source>
</evidence>
<dbReference type="CDD" id="cd09274">
    <property type="entry name" value="RNase_HI_RT_Ty3"/>
    <property type="match status" value="1"/>
</dbReference>
<evidence type="ECO:0000256" key="3">
    <source>
        <dbReference type="ARBA" id="ARBA00022695"/>
    </source>
</evidence>
<dbReference type="GO" id="GO:0004190">
    <property type="term" value="F:aspartic-type endopeptidase activity"/>
    <property type="evidence" value="ECO:0007669"/>
    <property type="project" value="InterPro"/>
</dbReference>
<organism evidence="12 13">
    <name type="scientific">Trifolium subterraneum</name>
    <name type="common">Subterranean clover</name>
    <dbReference type="NCBI Taxonomy" id="3900"/>
    <lineage>
        <taxon>Eukaryota</taxon>
        <taxon>Viridiplantae</taxon>
        <taxon>Streptophyta</taxon>
        <taxon>Embryophyta</taxon>
        <taxon>Tracheophyta</taxon>
        <taxon>Spermatophyta</taxon>
        <taxon>Magnoliopsida</taxon>
        <taxon>eudicotyledons</taxon>
        <taxon>Gunneridae</taxon>
        <taxon>Pentapetalae</taxon>
        <taxon>rosids</taxon>
        <taxon>fabids</taxon>
        <taxon>Fabales</taxon>
        <taxon>Fabaceae</taxon>
        <taxon>Papilionoideae</taxon>
        <taxon>50 kb inversion clade</taxon>
        <taxon>NPAAA clade</taxon>
        <taxon>Hologalegina</taxon>
        <taxon>IRL clade</taxon>
        <taxon>Trifolieae</taxon>
        <taxon>Trifolium</taxon>
    </lineage>
</organism>
<dbReference type="Gene3D" id="3.10.10.10">
    <property type="entry name" value="HIV Type 1 Reverse Transcriptase, subunit A, domain 1"/>
    <property type="match status" value="1"/>
</dbReference>
<dbReference type="EC" id="2.7.7.49" evidence="1"/>
<evidence type="ECO:0000256" key="9">
    <source>
        <dbReference type="SAM" id="MobiDB-lite"/>
    </source>
</evidence>
<accession>A0A2Z6NVI1</accession>
<dbReference type="Pfam" id="PF00665">
    <property type="entry name" value="rve"/>
    <property type="match status" value="1"/>
</dbReference>
<feature type="region of interest" description="Disordered" evidence="9">
    <location>
        <begin position="571"/>
        <end position="592"/>
    </location>
</feature>
<evidence type="ECO:0000256" key="5">
    <source>
        <dbReference type="ARBA" id="ARBA00022759"/>
    </source>
</evidence>
<dbReference type="Gene3D" id="3.30.420.10">
    <property type="entry name" value="Ribonuclease H-like superfamily/Ribonuclease H"/>
    <property type="match status" value="2"/>
</dbReference>
<dbReference type="InterPro" id="IPR043128">
    <property type="entry name" value="Rev_trsase/Diguanyl_cyclase"/>
</dbReference>
<evidence type="ECO:0000313" key="12">
    <source>
        <dbReference type="EMBL" id="GAU40810.1"/>
    </source>
</evidence>
<feature type="domain" description="Integrase catalytic" evidence="11">
    <location>
        <begin position="1723"/>
        <end position="1884"/>
    </location>
</feature>
<evidence type="ECO:0000259" key="11">
    <source>
        <dbReference type="PROSITE" id="PS50994"/>
    </source>
</evidence>
<proteinExistence type="predicted"/>
<evidence type="ECO:0000256" key="7">
    <source>
        <dbReference type="ARBA" id="ARBA00022918"/>
    </source>
</evidence>
<dbReference type="GO" id="GO:0006508">
    <property type="term" value="P:proteolysis"/>
    <property type="evidence" value="ECO:0007669"/>
    <property type="project" value="InterPro"/>
</dbReference>
<dbReference type="Pfam" id="PF17917">
    <property type="entry name" value="RT_RNaseH"/>
    <property type="match status" value="1"/>
</dbReference>
<dbReference type="GO" id="GO:0004523">
    <property type="term" value="F:RNA-DNA hybrid ribonuclease activity"/>
    <property type="evidence" value="ECO:0007669"/>
    <property type="project" value="InterPro"/>
</dbReference>
<dbReference type="InterPro" id="IPR021109">
    <property type="entry name" value="Peptidase_aspartic_dom_sf"/>
</dbReference>
<dbReference type="InterPro" id="IPR005162">
    <property type="entry name" value="Retrotrans_gag_dom"/>
</dbReference>
<evidence type="ECO:0000256" key="6">
    <source>
        <dbReference type="ARBA" id="ARBA00022801"/>
    </source>
</evidence>
<dbReference type="InterPro" id="IPR001969">
    <property type="entry name" value="Aspartic_peptidase_AS"/>
</dbReference>
<dbReference type="GO" id="GO:0015074">
    <property type="term" value="P:DNA integration"/>
    <property type="evidence" value="ECO:0007669"/>
    <property type="project" value="InterPro"/>
</dbReference>
<dbReference type="InterPro" id="IPR043502">
    <property type="entry name" value="DNA/RNA_pol_sf"/>
</dbReference>
<sequence>MSNFEEENHMIREQTSSTFVPPPVSSAPLSTPQFIMPEGYPWGMPVGFPGKESRPMVTATVSAPLVHTIHQNQMLIFHAESVGGYDRMDDLQIKYDEIQKEMRALRGKDLFGQDAHELFLVPDVVVPHKFKVPDFEKYKGSTCPKAHLIMSARKMSTQTGNDKLLIHYFQDSLTGAALRWYMDLDRANVSSFNDLASAFIRQYNYNSYMAPDRDELRALAQKERESFKEYAQRWRKFAAQIRPPVEEKELCKLFLHTLSPFFYEKMVGIVSRSFTEMVEMGMCLEEGVRQGRLIRENAPTNTAKKYGNSFSKKKESEVGMVAQGGPQFRYPTYQHTRPPPPVPAVLPTWYRNDLTCVFHQGAPGHDVERCYALKKVVQELIRNKVLPFKDENPNVRNNPLPNHGSSVHFIQGCQETSTILSVKDIKTPLVPIHSKMCEAKLFSHDHVTCEKCLKNPQGCSRVQEDIQRLMDKGELVVTKKSEDVCVIVPEFNVSDRLEMIYNSGEPTVTPLVICLPGPMPYTSLRAVLYRYDATMLQDGVETPIPPLISVDNIADNSKILRSGRILPGAVQGKTGSSVEKTQIPGSSGTGERVYEDSDDVLKMIKRSEYKIVNQLLQTPSKISILSLLMNSDAHREALMKVLDQAYVDHDVTLGQFGSIVGNVTTCNNLSFSDKELPERGRDHNLALHISVSCKFDSLSNVLVDTGSSLNVMSKITFDKLAYRGAPLRPSALIVKAFDGSRKSLAYRGAPLRPSALIVKAFDGSRKSVIGEIDLPILVGPYEFQITFQVMDIRASYSCLLGRPWIHEAGAVTSTLHQKLKFIREGKLVIVNGEEALLVSHLSAFSYIGADVEDGTAFQGLSIEERSPEKVRAPMKSVKDAQKPIADIFRGAGFINAPLETNAIIEHEDEEEPPSFMTPGGICCNWVTVDVPSVTPLSKLSINKPVEHNDPRPSPNFEFPVYEAVEEEDEEIPDEIRRLLDQEKRTIQPHKEVIELINLGSEDEKKEIKIGASLEASVKERVIVLLREYVDIFAWSYQDMPGLDPEIVEHHLPLKPECPPVKQKLRRTHPDMALKIKEEVQKQIDAGFLITSEYPQWLANIVPVPKKDGKVRMCVDYRDLNKASPKDDFPLPHIDVLVDNTAKSKVFSFMDGFSGGMTTLFHDMMHKEIEVYVDDMIVKSGTEEEHVEYLSKMFQRLRKYRLRLNPNKCTFGVRSGKLLGFIVSQKGIEVDPDKVRAIREMPAPQTEKQVRGFLGRLNYISRFISHMTATCGPIFKLLRKNQGIDWTEDCQKAFDSIKEYLMEPPILIPPIEGRPLIMYLTVLEESMGCVLGQQDETGRKEHAIYYLSKKFTDCESRYSMLEKTCCALAWAAKRLQHYLINHTTWLISKMDPIKYIFEKAALTGRIAHWQMLLSEYDIECCYPNTILSTYPKAIKGSILADHLAHQPVEDYQPIKFDFPDEEIMYLKMKDCDEPVFGEGPDPESQWGLIFDGAVNLYGSGIGAIIVTPKGAHIPFTARLQFECTNNIAEYEACIMGIEEAIDLRIKNIDIYGDSTLVINQIKGEWETRHAGLIPYRDYARRLLTFFNKVELHHIPRDENQMADALATLSSMYRVNHRNETPTISIRCLERLAYVFATEEVVDNKPWFHDIMMFLQRQEYPPGASNKDRKTLRRLSSSFFLNNEVLYKRNFDMVVLRCVDKHEADLLMHEIYADKMHLPPTSLNVLSSPWPFSMWGIDMIGRIEPKASNGHRFILVAIDYFTKWVEAASYANVTKQVVVRFIKNHIICRYGVPNKIITDNGTNLNNKMMKNLCDEFKIEHHNSSPYRPQMNGAVEAANKNIKKIVQKMVVTYKDWHEMLPFALHRYCTSVRTSTGATPFSLVYGMEAVLPVEIEIPSMRVLMGTGLAEAEWCQNRYDQLNLIEEKRMVALCHGQLYQRRMKQTFDRKVRPREFREGDLVLKKILSFQADSRGKWTPNYEGSYVVKRAFSGGAMTLATMDGDELPRPVNADAVKKYFV</sequence>